<dbReference type="Pfam" id="PF10021">
    <property type="entry name" value="PARG_cat_microb"/>
    <property type="match status" value="1"/>
</dbReference>
<organism evidence="2 3">
    <name type="scientific">Laedolimicola ammoniilytica</name>
    <dbReference type="NCBI Taxonomy" id="2981771"/>
    <lineage>
        <taxon>Bacteria</taxon>
        <taxon>Bacillati</taxon>
        <taxon>Bacillota</taxon>
        <taxon>Clostridia</taxon>
        <taxon>Lachnospirales</taxon>
        <taxon>Lachnospiraceae</taxon>
        <taxon>Laedolimicola</taxon>
    </lineage>
</organism>
<dbReference type="InterPro" id="IPR014937">
    <property type="entry name" value="DUF1810"/>
</dbReference>
<reference evidence="2 3" key="1">
    <citation type="journal article" date="2021" name="ISME Commun">
        <title>Automated analysis of genomic sequences facilitates high-throughput and comprehensive description of bacteria.</title>
        <authorList>
            <person name="Hitch T.C.A."/>
        </authorList>
    </citation>
    <scope>NUCLEOTIDE SEQUENCE [LARGE SCALE GENOMIC DNA]</scope>
    <source>
        <strain evidence="2 3">Sanger_04</strain>
    </source>
</reference>
<dbReference type="PANTHER" id="PTHR35596">
    <property type="entry name" value="DUF2263 DOMAIN-CONTAINING PROTEIN"/>
    <property type="match status" value="1"/>
</dbReference>
<sequence length="424" mass="48097">MSNKRTINIDIFNDSITFIKETENLKKALEKALANQKLYWEKDEITIPANPKRNCKTLVSGKRSFEAASRYAREGKKACVLNFASATNPGGGVTRGSSAQEEGLCRCSTLYPCLDTEDMWRRFYLPHRRAKAPLYNDDCIYTPGVVVFKSDTVHPEMMQERDWYQVDVITCAAPNLRAIPGNSMNPYAGDVAADIGKEQLYELHLHRMERIMKIAAANGADTLILGAFGCGAFCNPPEIVAEAWKTIQSEYEGYFETIEYAVFCGKQDTSNYDTFSKVFSSKKTFDLTRFSEAHAKNYQKALAEVKAGYKRTHWMWYIFPQIAGLGMSPTSQFYAIANLEEAKAYLKDPVLGAHMLELCQALLELESRDAAAIFGWPDDMKLKSCMTLFEQAEPEQPIFGRILDEFFMGERDQKTIELLKKMER</sequence>
<feature type="domain" description="Microbial-type PARG catalytic" evidence="1">
    <location>
        <begin position="21"/>
        <end position="149"/>
    </location>
</feature>
<dbReference type="InterPro" id="IPR012664">
    <property type="entry name" value="CHP02452"/>
</dbReference>
<dbReference type="InterPro" id="IPR036287">
    <property type="entry name" value="Rv1873-like_sf"/>
</dbReference>
<dbReference type="InterPro" id="IPR019261">
    <property type="entry name" value="PARG_cat_microbial"/>
</dbReference>
<dbReference type="NCBIfam" id="TIGR02452">
    <property type="entry name" value="TIGR02452 family protein"/>
    <property type="match status" value="1"/>
</dbReference>
<comment type="caution">
    <text evidence="2">The sequence shown here is derived from an EMBL/GenBank/DDBJ whole genome shotgun (WGS) entry which is preliminary data.</text>
</comment>
<dbReference type="EMBL" id="JAOQKC010000005">
    <property type="protein sequence ID" value="MCU6696207.1"/>
    <property type="molecule type" value="Genomic_DNA"/>
</dbReference>
<dbReference type="Gene3D" id="1.25.40.380">
    <property type="entry name" value="Protein of unknown function DUF1810"/>
    <property type="match status" value="1"/>
</dbReference>
<dbReference type="SUPFAM" id="SSF52949">
    <property type="entry name" value="Macro domain-like"/>
    <property type="match status" value="1"/>
</dbReference>
<dbReference type="SUPFAM" id="SSF140736">
    <property type="entry name" value="Rv1873-like"/>
    <property type="match status" value="1"/>
</dbReference>
<dbReference type="InterPro" id="IPR043472">
    <property type="entry name" value="Macro_dom-like"/>
</dbReference>
<name>A0ABT2RVK9_9FIRM</name>
<dbReference type="PANTHER" id="PTHR35596:SF1">
    <property type="entry name" value="MICROBIAL-TYPE PARG CATALYTIC DOMAIN-CONTAINING PROTEIN"/>
    <property type="match status" value="1"/>
</dbReference>
<evidence type="ECO:0000313" key="3">
    <source>
        <dbReference type="Proteomes" id="UP001652461"/>
    </source>
</evidence>
<gene>
    <name evidence="2" type="ORF">OCV63_04770</name>
</gene>
<evidence type="ECO:0000259" key="1">
    <source>
        <dbReference type="Pfam" id="PF10021"/>
    </source>
</evidence>
<evidence type="ECO:0000313" key="2">
    <source>
        <dbReference type="EMBL" id="MCU6696207.1"/>
    </source>
</evidence>
<accession>A0ABT2RVK9</accession>
<dbReference type="Pfam" id="PF08837">
    <property type="entry name" value="DUF1810"/>
    <property type="match status" value="1"/>
</dbReference>
<protein>
    <submittedName>
        <fullName evidence="2">TIGR02452 family protein</fullName>
    </submittedName>
</protein>
<keyword evidence="3" id="KW-1185">Reference proteome</keyword>
<dbReference type="Proteomes" id="UP001652461">
    <property type="component" value="Unassembled WGS sequence"/>
</dbReference>
<proteinExistence type="predicted"/>
<dbReference type="Gene3D" id="3.40.220.10">
    <property type="entry name" value="Leucine Aminopeptidase, subunit E, domain 1"/>
    <property type="match status" value="1"/>
</dbReference>